<feature type="domain" description="MGS-like" evidence="11">
    <location>
        <begin position="1"/>
        <end position="147"/>
    </location>
</feature>
<evidence type="ECO:0000256" key="1">
    <source>
        <dbReference type="ARBA" id="ARBA00004844"/>
    </source>
</evidence>
<evidence type="ECO:0000259" key="11">
    <source>
        <dbReference type="PROSITE" id="PS51855"/>
    </source>
</evidence>
<dbReference type="InterPro" id="IPR036914">
    <property type="entry name" value="MGS-like_dom_sf"/>
</dbReference>
<evidence type="ECO:0000256" key="3">
    <source>
        <dbReference type="ARBA" id="ARBA00007667"/>
    </source>
</evidence>
<comment type="catalytic activity">
    <reaction evidence="9">
        <text>(6R)-10-formyltetrahydrofolate + 5-amino-1-(5-phospho-beta-D-ribosyl)imidazole-4-carboxamide = 5-formamido-1-(5-phospho-D-ribosyl)imidazole-4-carboxamide + (6S)-5,6,7,8-tetrahydrofolate</text>
        <dbReference type="Rhea" id="RHEA:22192"/>
        <dbReference type="ChEBI" id="CHEBI:57453"/>
        <dbReference type="ChEBI" id="CHEBI:58467"/>
        <dbReference type="ChEBI" id="CHEBI:58475"/>
        <dbReference type="ChEBI" id="CHEBI:195366"/>
        <dbReference type="EC" id="2.1.2.3"/>
    </reaction>
</comment>
<evidence type="ECO:0000313" key="13">
    <source>
        <dbReference type="Proteomes" id="UP000030787"/>
    </source>
</evidence>
<dbReference type="AlphaFoldDB" id="A0A0A7LDL5"/>
<dbReference type="EMBL" id="CP010070">
    <property type="protein sequence ID" value="AIZ57154.1"/>
    <property type="molecule type" value="Genomic_DNA"/>
</dbReference>
<dbReference type="Pfam" id="PF01808">
    <property type="entry name" value="AICARFT_IMPCHas"/>
    <property type="match status" value="1"/>
</dbReference>
<comment type="similarity">
    <text evidence="3">Belongs to the PurH family.</text>
</comment>
<dbReference type="GO" id="GO:0003937">
    <property type="term" value="F:IMP cyclohydrolase activity"/>
    <property type="evidence" value="ECO:0007669"/>
    <property type="project" value="UniProtKB-EC"/>
</dbReference>
<dbReference type="FunFam" id="3.40.50.1380:FF:000001">
    <property type="entry name" value="Bifunctional purine biosynthesis protein PurH"/>
    <property type="match status" value="1"/>
</dbReference>
<dbReference type="Pfam" id="PF02142">
    <property type="entry name" value="MGS"/>
    <property type="match status" value="1"/>
</dbReference>
<dbReference type="GO" id="GO:0006189">
    <property type="term" value="P:'de novo' IMP biosynthetic process"/>
    <property type="evidence" value="ECO:0007669"/>
    <property type="project" value="UniProtKB-UniPathway"/>
</dbReference>
<dbReference type="GeneID" id="24818953"/>
<evidence type="ECO:0000256" key="4">
    <source>
        <dbReference type="ARBA" id="ARBA00022679"/>
    </source>
</evidence>
<dbReference type="PIRSF" id="PIRSF000414">
    <property type="entry name" value="AICARFT_IMPCHas"/>
    <property type="match status" value="1"/>
</dbReference>
<dbReference type="InterPro" id="IPR024051">
    <property type="entry name" value="AICAR_Tfase_dup_dom_sf"/>
</dbReference>
<dbReference type="RefSeq" id="WP_082007277.1">
    <property type="nucleotide sequence ID" value="NZ_CP010070.1"/>
</dbReference>
<dbReference type="EC" id="2.1.2.3" evidence="12"/>
<dbReference type="FunFam" id="3.40.140.20:FF:000001">
    <property type="entry name" value="Bifunctional purine biosynthesis protein PurH"/>
    <property type="match status" value="1"/>
</dbReference>
<dbReference type="GO" id="GO:0005829">
    <property type="term" value="C:cytosol"/>
    <property type="evidence" value="ECO:0007669"/>
    <property type="project" value="TreeGrafter"/>
</dbReference>
<evidence type="ECO:0000313" key="12">
    <source>
        <dbReference type="EMBL" id="AIZ57154.1"/>
    </source>
</evidence>
<sequence>MAKIKRAIISVSDKNGILDFSRELTKNGVEIISTGGTFKLLKENGISVKEVSDVTGFPEMLDGRVKTLHPKLHGGILARRDLPEHMAAIKEKGIKPIDMVVVNLYPFKETVLKPGVKYEDIVENIDIGGPSMIRAAAKNYKSVAVITSPDQYQRIIDELNSGGEVSEKTLEKLMMEAFIATAEYDAMIASYMFGKFGEGFPKSFPVPSEKVEDLRYGENPNQKAAFYRSPFTTGTTVAKSEFMHGKELSFNNILDLDKALDIAMDFEKPTAVVMKHTNPCGLASENTIFEAFKTAYNVDPLSAFGCVICLNRNCDMKTAEMISQYFVECVICPDYDEGTIELLSKKKNIRLLRTNSPIAPSERHREYKMKKVYGGLLVQTDEDVAIDPKNLKVVTKRSPTREEIDAMLFAWKLAKHVTSNAVVYVKGERAVGIGAGQMSRVDSAKIAAMKANESTEGSVMASDAFFPFRDGVDEAAKAGVTAIIQPGGSIRDQEVIDAANEHNMAMVFTGCRVFRH</sequence>
<reference evidence="12 13" key="1">
    <citation type="journal article" date="2014" name="Appl. Environ. Microbiol.">
        <title>Comparative Genome Analysis of 'Candidatus Methanoplasma termitum' Indicates a New Mode of Energy Metabolism in the Seventh Order of Methanogens.</title>
        <authorList>
            <person name="Lang K."/>
            <person name="Schuldes J."/>
            <person name="Klingl A."/>
            <person name="Poehlein A."/>
            <person name="Daniel R."/>
            <person name="Brune A."/>
        </authorList>
    </citation>
    <scope>NUCLEOTIDE SEQUENCE [LARGE SCALE GENOMIC DNA]</scope>
    <source>
        <strain evidence="13">Mpt1</strain>
    </source>
</reference>
<dbReference type="GO" id="GO:0004643">
    <property type="term" value="F:phosphoribosylaminoimidazolecarboxamide formyltransferase activity"/>
    <property type="evidence" value="ECO:0007669"/>
    <property type="project" value="UniProtKB-EC"/>
</dbReference>
<dbReference type="SUPFAM" id="SSF52335">
    <property type="entry name" value="Methylglyoxal synthase-like"/>
    <property type="match status" value="1"/>
</dbReference>
<dbReference type="InterPro" id="IPR011607">
    <property type="entry name" value="MGS-like_dom"/>
</dbReference>
<dbReference type="NCBIfam" id="NF002049">
    <property type="entry name" value="PRK00881.1"/>
    <property type="match status" value="1"/>
</dbReference>
<dbReference type="InterPro" id="IPR002695">
    <property type="entry name" value="PurH-like"/>
</dbReference>
<keyword evidence="13" id="KW-1185">Reference proteome</keyword>
<dbReference type="GO" id="GO:0006221">
    <property type="term" value="P:pyrimidine nucleotide biosynthetic process"/>
    <property type="evidence" value="ECO:0007669"/>
    <property type="project" value="UniProtKB-KW"/>
</dbReference>
<gene>
    <name evidence="12" type="primary">purH</name>
    <name evidence="12" type="ORF">Mpt1_c12920</name>
</gene>
<dbReference type="Gene3D" id="3.40.50.1380">
    <property type="entry name" value="Methylglyoxal synthase-like domain"/>
    <property type="match status" value="1"/>
</dbReference>
<evidence type="ECO:0000256" key="5">
    <source>
        <dbReference type="ARBA" id="ARBA00022755"/>
    </source>
</evidence>
<dbReference type="HAMAP" id="MF_00139">
    <property type="entry name" value="PurH"/>
    <property type="match status" value="1"/>
</dbReference>
<dbReference type="CDD" id="cd01421">
    <property type="entry name" value="IMPCH"/>
    <property type="match status" value="1"/>
</dbReference>
<comment type="pathway">
    <text evidence="2">Purine metabolism; IMP biosynthesis via de novo pathway; 5-formamido-1-(5-phospho-D-ribosyl)imidazole-4-carboxamide from 5-amino-1-(5-phospho-D-ribosyl)imidazole-4-carboxamide (10-formyl THF route): step 1/1.</text>
</comment>
<proteinExistence type="inferred from homology"/>
<keyword evidence="8" id="KW-0511">Multifunctional enzyme</keyword>
<dbReference type="SMART" id="SM00798">
    <property type="entry name" value="AICARFT_IMPCHas"/>
    <property type="match status" value="1"/>
</dbReference>
<keyword evidence="4 12" id="KW-0808">Transferase</keyword>
<evidence type="ECO:0000256" key="9">
    <source>
        <dbReference type="ARBA" id="ARBA00050488"/>
    </source>
</evidence>
<comment type="pathway">
    <text evidence="1">Purine metabolism; IMP biosynthesis via de novo pathway; IMP from 5-formamido-1-(5-phospho-D-ribosyl)imidazole-4-carboxamide: step 1/1.</text>
</comment>
<comment type="catalytic activity">
    <reaction evidence="10">
        <text>IMP + H2O = 5-formamido-1-(5-phospho-D-ribosyl)imidazole-4-carboxamide</text>
        <dbReference type="Rhea" id="RHEA:18445"/>
        <dbReference type="ChEBI" id="CHEBI:15377"/>
        <dbReference type="ChEBI" id="CHEBI:58053"/>
        <dbReference type="ChEBI" id="CHEBI:58467"/>
        <dbReference type="EC" id="3.5.4.10"/>
    </reaction>
</comment>
<dbReference type="EC" id="3.5.4.10" evidence="12"/>
<dbReference type="NCBIfam" id="TIGR00355">
    <property type="entry name" value="purH"/>
    <property type="match status" value="1"/>
</dbReference>
<protein>
    <submittedName>
        <fullName evidence="12">PurH protein</fullName>
        <ecNumber evidence="12">2.1.2.3</ecNumber>
        <ecNumber evidence="12">3.5.4.10</ecNumber>
    </submittedName>
</protein>
<keyword evidence="6 12" id="KW-0378">Hydrolase</keyword>
<dbReference type="UniPathway" id="UPA00074">
    <property type="reaction ID" value="UER00133"/>
</dbReference>
<dbReference type="Gene3D" id="3.40.140.20">
    <property type="match status" value="2"/>
</dbReference>
<evidence type="ECO:0000256" key="7">
    <source>
        <dbReference type="ARBA" id="ARBA00022975"/>
    </source>
</evidence>
<dbReference type="PANTHER" id="PTHR11692">
    <property type="entry name" value="BIFUNCTIONAL PURINE BIOSYNTHESIS PROTEIN PURH"/>
    <property type="match status" value="1"/>
</dbReference>
<dbReference type="SMART" id="SM00851">
    <property type="entry name" value="MGS"/>
    <property type="match status" value="1"/>
</dbReference>
<organism evidence="12 13">
    <name type="scientific">Candidatus Methanoplasma termitum</name>
    <dbReference type="NCBI Taxonomy" id="1577791"/>
    <lineage>
        <taxon>Archaea</taxon>
        <taxon>Methanobacteriati</taxon>
        <taxon>Thermoplasmatota</taxon>
        <taxon>Thermoplasmata</taxon>
        <taxon>Methanomassiliicoccales</taxon>
        <taxon>Methanomassiliicoccaceae</taxon>
        <taxon>Candidatus Methanoplasma</taxon>
    </lineage>
</organism>
<dbReference type="HOGENOM" id="CLU_016316_5_2_2"/>
<evidence type="ECO:0000256" key="2">
    <source>
        <dbReference type="ARBA" id="ARBA00004954"/>
    </source>
</evidence>
<evidence type="ECO:0000256" key="10">
    <source>
        <dbReference type="ARBA" id="ARBA00050687"/>
    </source>
</evidence>
<dbReference type="KEGG" id="mear:Mpt1_c12920"/>
<evidence type="ECO:0000256" key="6">
    <source>
        <dbReference type="ARBA" id="ARBA00022801"/>
    </source>
</evidence>
<dbReference type="InterPro" id="IPR016193">
    <property type="entry name" value="Cytidine_deaminase-like"/>
</dbReference>
<dbReference type="PANTHER" id="PTHR11692:SF0">
    <property type="entry name" value="BIFUNCTIONAL PURINE BIOSYNTHESIS PROTEIN ATIC"/>
    <property type="match status" value="1"/>
</dbReference>
<evidence type="ECO:0000256" key="8">
    <source>
        <dbReference type="ARBA" id="ARBA00023268"/>
    </source>
</evidence>
<accession>A0A0A7LDL5</accession>
<keyword evidence="7" id="KW-0665">Pyrimidine biosynthesis</keyword>
<dbReference type="SUPFAM" id="SSF53927">
    <property type="entry name" value="Cytidine deaminase-like"/>
    <property type="match status" value="1"/>
</dbReference>
<keyword evidence="5" id="KW-0658">Purine biosynthesis</keyword>
<name>A0A0A7LDL5_9ARCH</name>
<dbReference type="PROSITE" id="PS51855">
    <property type="entry name" value="MGS"/>
    <property type="match status" value="1"/>
</dbReference>
<dbReference type="STRING" id="1577791.Mpt1_c12920"/>
<dbReference type="Proteomes" id="UP000030787">
    <property type="component" value="Chromosome"/>
</dbReference>